<dbReference type="SUPFAM" id="SSF47413">
    <property type="entry name" value="lambda repressor-like DNA-binding domains"/>
    <property type="match status" value="1"/>
</dbReference>
<evidence type="ECO:0000313" key="2">
    <source>
        <dbReference type="Proteomes" id="UP001244552"/>
    </source>
</evidence>
<dbReference type="EMBL" id="JAUSVU010000028">
    <property type="protein sequence ID" value="MDQ0536559.1"/>
    <property type="molecule type" value="Genomic_DNA"/>
</dbReference>
<dbReference type="RefSeq" id="WP_209989322.1">
    <property type="nucleotide sequence ID" value="NZ_JAGINO010000028.1"/>
</dbReference>
<reference evidence="1 2" key="1">
    <citation type="submission" date="2023-07" db="EMBL/GenBank/DDBJ databases">
        <title>Genomic Encyclopedia of Type Strains, Phase IV (KMG-IV): sequencing the most valuable type-strain genomes for metagenomic binning, comparative biology and taxonomic classification.</title>
        <authorList>
            <person name="Goeker M."/>
        </authorList>
    </citation>
    <scope>NUCLEOTIDE SEQUENCE [LARGE SCALE GENOMIC DNA]</scope>
    <source>
        <strain evidence="1 2">DSM 19922</strain>
    </source>
</reference>
<keyword evidence="2" id="KW-1185">Reference proteome</keyword>
<dbReference type="Proteomes" id="UP001244552">
    <property type="component" value="Unassembled WGS sequence"/>
</dbReference>
<organism evidence="1 2">
    <name type="scientific">Azospirillum picis</name>
    <dbReference type="NCBI Taxonomy" id="488438"/>
    <lineage>
        <taxon>Bacteria</taxon>
        <taxon>Pseudomonadati</taxon>
        <taxon>Pseudomonadota</taxon>
        <taxon>Alphaproteobacteria</taxon>
        <taxon>Rhodospirillales</taxon>
        <taxon>Azospirillaceae</taxon>
        <taxon>Azospirillum</taxon>
    </lineage>
</organism>
<name>A0ABU0MST9_9PROT</name>
<dbReference type="Gene3D" id="1.10.260.40">
    <property type="entry name" value="lambda repressor-like DNA-binding domains"/>
    <property type="match status" value="1"/>
</dbReference>
<gene>
    <name evidence="1" type="ORF">QO018_005456</name>
</gene>
<dbReference type="InterPro" id="IPR001387">
    <property type="entry name" value="Cro/C1-type_HTH"/>
</dbReference>
<protein>
    <recommendedName>
        <fullName evidence="3">HTH cro/C1-type domain-containing protein</fullName>
    </recommendedName>
</protein>
<evidence type="ECO:0008006" key="3">
    <source>
        <dbReference type="Google" id="ProtNLM"/>
    </source>
</evidence>
<accession>A0ABU0MST9</accession>
<comment type="caution">
    <text evidence="1">The sequence shown here is derived from an EMBL/GenBank/DDBJ whole genome shotgun (WGS) entry which is preliminary data.</text>
</comment>
<dbReference type="InterPro" id="IPR010982">
    <property type="entry name" value="Lambda_DNA-bd_dom_sf"/>
</dbReference>
<dbReference type="CDD" id="cd00093">
    <property type="entry name" value="HTH_XRE"/>
    <property type="match status" value="1"/>
</dbReference>
<evidence type="ECO:0000313" key="1">
    <source>
        <dbReference type="EMBL" id="MDQ0536559.1"/>
    </source>
</evidence>
<proteinExistence type="predicted"/>
<sequence>MLSDMGATAEDLASPEMKRLRTLLQGYMDRHGLSQRELSARIGPNVGLIKDILTIRPDGSPRVAKPRRDTLIEIARVVGLSLDEVWTRDAPIPDFRARPPLPQERVRDAYHRLVRITPVSDAVSSQVGAGVVDLLRVIEAPVDGGWSLSLAQDARAPLSLPTAYLEERIGVLAAHARHWRLASTTSSGLLRRGDDVVIDVSVRHARDAGLYAVSAEEGIDAMRLDDNDGRAVIGRIVWRAQAL</sequence>